<feature type="chain" id="PRO_5016430049" evidence="1">
    <location>
        <begin position="27"/>
        <end position="524"/>
    </location>
</feature>
<dbReference type="Pfam" id="PF03572">
    <property type="entry name" value="Peptidase_S41"/>
    <property type="match status" value="1"/>
</dbReference>
<sequence>MKKTNTLLKISLLGFVLWFTNCTSVATYNKKLDTPISVEKLHKDIDYVQHKLQKLHPQLYLYISEEALEFKFDSLKKSIDQPLTSKDFYFKLSPIIASVKQGHMILYAPSKKMEKKEVHRLSKTGLGPLSQFDFDWIDKKLYITKNRSTQKTIPLGAEVIKINDLTPQALYQKYSKTFSSDGYNKTYIDKGFSKRFTSYVTSEIGIHDSLHYTLFQHDSLKEFTVHRLKLEKKKIKKDSIASSAVVSKKILSKKEKRIMGYDEVSKNCSKEVSFLSQDSLVAVLKLRDFSKGHYAKAYKTIFEQLHHKGTHTLIIDIRDNPGGKVADVVDLYSYLTDQPFTMLQPAEVTSKTSLWKLGLFRKMPSYTYPILGVFYPFYMAFSTMRTQKHEDGTYTYSLVGSKKRKNNPLHFTGKIYVIINGGSFSASCLLASSLKSNPTVTFVGEETGGGSNATVAGLLPILKLPYSKLYWRLGLMNIKTTHQDILIGHGVYPDVPIPHTVFDEIQNNDPEIDWIKNEISIRKE</sequence>
<dbReference type="GO" id="GO:0006508">
    <property type="term" value="P:proteolysis"/>
    <property type="evidence" value="ECO:0007669"/>
    <property type="project" value="InterPro"/>
</dbReference>
<dbReference type="RefSeq" id="WP_112113920.1">
    <property type="nucleotide sequence ID" value="NZ_QLSZ01000012.1"/>
</dbReference>
<feature type="signal peptide" evidence="1">
    <location>
        <begin position="1"/>
        <end position="26"/>
    </location>
</feature>
<evidence type="ECO:0000256" key="1">
    <source>
        <dbReference type="SAM" id="SignalP"/>
    </source>
</evidence>
<dbReference type="EMBL" id="QLSZ01000012">
    <property type="protein sequence ID" value="RAR70094.1"/>
    <property type="molecule type" value="Genomic_DNA"/>
</dbReference>
<dbReference type="PANTHER" id="PTHR32060:SF22">
    <property type="entry name" value="CARBOXYL-TERMINAL-PROCESSING PEPTIDASE 3, CHLOROPLASTIC"/>
    <property type="match status" value="1"/>
</dbReference>
<dbReference type="Gene3D" id="3.90.226.10">
    <property type="entry name" value="2-enoyl-CoA Hydratase, Chain A, domain 1"/>
    <property type="match status" value="1"/>
</dbReference>
<dbReference type="SUPFAM" id="SSF52096">
    <property type="entry name" value="ClpP/crotonase"/>
    <property type="match status" value="1"/>
</dbReference>
<evidence type="ECO:0000259" key="2">
    <source>
        <dbReference type="Pfam" id="PF03572"/>
    </source>
</evidence>
<dbReference type="PANTHER" id="PTHR32060">
    <property type="entry name" value="TAIL-SPECIFIC PROTEASE"/>
    <property type="match status" value="1"/>
</dbReference>
<dbReference type="OrthoDB" id="5480566at2"/>
<reference evidence="3 4" key="1">
    <citation type="submission" date="2018-06" db="EMBL/GenBank/DDBJ databases">
        <title>Genomic Encyclopedia of Archaeal and Bacterial Type Strains, Phase II (KMG-II): from individual species to whole genera.</title>
        <authorList>
            <person name="Goeker M."/>
        </authorList>
    </citation>
    <scope>NUCLEOTIDE SEQUENCE [LARGE SCALE GENOMIC DNA]</scope>
    <source>
        <strain evidence="3 4">DSM 25663</strain>
    </source>
</reference>
<accession>A0A328YA85</accession>
<evidence type="ECO:0000313" key="4">
    <source>
        <dbReference type="Proteomes" id="UP000248840"/>
    </source>
</evidence>
<dbReference type="CDD" id="cd06567">
    <property type="entry name" value="Peptidase_S41"/>
    <property type="match status" value="1"/>
</dbReference>
<proteinExistence type="predicted"/>
<keyword evidence="1" id="KW-0732">Signal</keyword>
<dbReference type="AlphaFoldDB" id="A0A328YA85"/>
<dbReference type="GO" id="GO:0004175">
    <property type="term" value="F:endopeptidase activity"/>
    <property type="evidence" value="ECO:0007669"/>
    <property type="project" value="TreeGrafter"/>
</dbReference>
<gene>
    <name evidence="3" type="ORF">CLV55_1126</name>
</gene>
<dbReference type="GO" id="GO:0008236">
    <property type="term" value="F:serine-type peptidase activity"/>
    <property type="evidence" value="ECO:0007669"/>
    <property type="project" value="InterPro"/>
</dbReference>
<keyword evidence="4" id="KW-1185">Reference proteome</keyword>
<dbReference type="InterPro" id="IPR029045">
    <property type="entry name" value="ClpP/crotonase-like_dom_sf"/>
</dbReference>
<name>A0A328YA85_9FLAO</name>
<evidence type="ECO:0000313" key="3">
    <source>
        <dbReference type="EMBL" id="RAR70094.1"/>
    </source>
</evidence>
<dbReference type="Proteomes" id="UP000248840">
    <property type="component" value="Unassembled WGS sequence"/>
</dbReference>
<organism evidence="3 4">
    <name type="scientific">Flavobacterium aciduliphilum</name>
    <dbReference type="NCBI Taxonomy" id="1101402"/>
    <lineage>
        <taxon>Bacteria</taxon>
        <taxon>Pseudomonadati</taxon>
        <taxon>Bacteroidota</taxon>
        <taxon>Flavobacteriia</taxon>
        <taxon>Flavobacteriales</taxon>
        <taxon>Flavobacteriaceae</taxon>
        <taxon>Flavobacterium</taxon>
    </lineage>
</organism>
<protein>
    <submittedName>
        <fullName evidence="3">Peptidase S41-like protein</fullName>
    </submittedName>
</protein>
<comment type="caution">
    <text evidence="3">The sequence shown here is derived from an EMBL/GenBank/DDBJ whole genome shotgun (WGS) entry which is preliminary data.</text>
</comment>
<feature type="domain" description="Tail specific protease" evidence="2">
    <location>
        <begin position="281"/>
        <end position="495"/>
    </location>
</feature>
<dbReference type="InterPro" id="IPR005151">
    <property type="entry name" value="Tail-specific_protease"/>
</dbReference>